<reference evidence="1" key="1">
    <citation type="submission" date="2013-05" db="EMBL/GenBank/DDBJ databases">
        <authorList>
            <person name="Yim A.K.Y."/>
            <person name="Chan T.F."/>
            <person name="Ji K.M."/>
            <person name="Liu X.Y."/>
            <person name="Zhou J.W."/>
            <person name="Li R.Q."/>
            <person name="Yang K.Y."/>
            <person name="Li J."/>
            <person name="Li M."/>
            <person name="Law P.T.W."/>
            <person name="Wu Y.L."/>
            <person name="Cai Z.L."/>
            <person name="Qin H."/>
            <person name="Bao Y."/>
            <person name="Leung R.K.K."/>
            <person name="Ng P.K.S."/>
            <person name="Zou J."/>
            <person name="Zhong X.J."/>
            <person name="Ran P.X."/>
            <person name="Zhong N.S."/>
            <person name="Liu Z.G."/>
            <person name="Tsui S.K.W."/>
        </authorList>
    </citation>
    <scope>NUCLEOTIDE SEQUENCE</scope>
    <source>
        <strain evidence="1">Derf</strain>
        <tissue evidence="1">Whole organism</tissue>
    </source>
</reference>
<keyword evidence="2" id="KW-1185">Reference proteome</keyword>
<proteinExistence type="predicted"/>
<organism evidence="1 2">
    <name type="scientific">Dermatophagoides farinae</name>
    <name type="common">American house dust mite</name>
    <dbReference type="NCBI Taxonomy" id="6954"/>
    <lineage>
        <taxon>Eukaryota</taxon>
        <taxon>Metazoa</taxon>
        <taxon>Ecdysozoa</taxon>
        <taxon>Arthropoda</taxon>
        <taxon>Chelicerata</taxon>
        <taxon>Arachnida</taxon>
        <taxon>Acari</taxon>
        <taxon>Acariformes</taxon>
        <taxon>Sarcoptiformes</taxon>
        <taxon>Astigmata</taxon>
        <taxon>Psoroptidia</taxon>
        <taxon>Analgoidea</taxon>
        <taxon>Pyroglyphidae</taxon>
        <taxon>Dermatophagoidinae</taxon>
        <taxon>Dermatophagoides</taxon>
    </lineage>
</organism>
<dbReference type="EMBL" id="ASGP02000001">
    <property type="protein sequence ID" value="KAH9528071.1"/>
    <property type="molecule type" value="Genomic_DNA"/>
</dbReference>
<gene>
    <name evidence="1" type="ORF">DERF_002045</name>
</gene>
<name>A0A922L991_DERFA</name>
<evidence type="ECO:0000313" key="1">
    <source>
        <dbReference type="EMBL" id="KAH9528071.1"/>
    </source>
</evidence>
<dbReference type="Proteomes" id="UP000790347">
    <property type="component" value="Unassembled WGS sequence"/>
</dbReference>
<dbReference type="AlphaFoldDB" id="A0A922L991"/>
<reference evidence="1" key="2">
    <citation type="journal article" date="2022" name="Res Sq">
        <title>Comparative Genomics Reveals Insights into the Divergent Evolution of Astigmatic Mites and Household Pest Adaptations.</title>
        <authorList>
            <person name="Xiong Q."/>
            <person name="Wan A.T.-Y."/>
            <person name="Liu X.-Y."/>
            <person name="Fung C.S.-H."/>
            <person name="Xiao X."/>
            <person name="Malainual N."/>
            <person name="Hou J."/>
            <person name="Wang L."/>
            <person name="Wang M."/>
            <person name="Yang K."/>
            <person name="Cui Y."/>
            <person name="Leung E."/>
            <person name="Nong W."/>
            <person name="Shin S.-K."/>
            <person name="Au S."/>
            <person name="Jeong K.Y."/>
            <person name="Chew F.T."/>
            <person name="Hui J."/>
            <person name="Leung T.F."/>
            <person name="Tungtrongchitr A."/>
            <person name="Zhong N."/>
            <person name="Liu Z."/>
            <person name="Tsui S."/>
        </authorList>
    </citation>
    <scope>NUCLEOTIDE SEQUENCE</scope>
    <source>
        <strain evidence="1">Derf</strain>
        <tissue evidence="1">Whole organism</tissue>
    </source>
</reference>
<accession>A0A922L991</accession>
<evidence type="ECO:0000313" key="2">
    <source>
        <dbReference type="Proteomes" id="UP000790347"/>
    </source>
</evidence>
<sequence>MEMLILMAIQFPSIHGSGIKEAQSVSVINIFISCFRYLLLLLLRIAEDRQNVENENIRKMSNLHYDAVTKLKIEYFYVPNTNHQYL</sequence>
<protein>
    <submittedName>
        <fullName evidence="1">Uncharacterized protein</fullName>
    </submittedName>
</protein>
<comment type="caution">
    <text evidence="1">The sequence shown here is derived from an EMBL/GenBank/DDBJ whole genome shotgun (WGS) entry which is preliminary data.</text>
</comment>